<dbReference type="AlphaFoldDB" id="A0A482XGY6"/>
<dbReference type="GO" id="GO:0006457">
    <property type="term" value="P:protein folding"/>
    <property type="evidence" value="ECO:0007669"/>
    <property type="project" value="InterPro"/>
</dbReference>
<dbReference type="SMART" id="SM00271">
    <property type="entry name" value="DnaJ"/>
    <property type="match status" value="1"/>
</dbReference>
<dbReference type="Pfam" id="PF01556">
    <property type="entry name" value="DnaJ_C"/>
    <property type="match status" value="1"/>
</dbReference>
<dbReference type="GO" id="GO:0005829">
    <property type="term" value="C:cytosol"/>
    <property type="evidence" value="ECO:0007669"/>
    <property type="project" value="TreeGrafter"/>
</dbReference>
<dbReference type="PRINTS" id="PR00625">
    <property type="entry name" value="JDOMAIN"/>
</dbReference>
<dbReference type="SMR" id="A0A482XGY6"/>
<dbReference type="SUPFAM" id="SSF49493">
    <property type="entry name" value="HSP40/DnaJ peptide-binding domain"/>
    <property type="match status" value="2"/>
</dbReference>
<name>A0A482XGY6_LAOST</name>
<dbReference type="InterPro" id="IPR036869">
    <property type="entry name" value="J_dom_sf"/>
</dbReference>
<feature type="domain" description="J" evidence="2">
    <location>
        <begin position="4"/>
        <end position="68"/>
    </location>
</feature>
<dbReference type="EMBL" id="QKKF02010000">
    <property type="protein sequence ID" value="RZF45012.1"/>
    <property type="molecule type" value="Genomic_DNA"/>
</dbReference>
<dbReference type="Pfam" id="PF00226">
    <property type="entry name" value="DnaJ"/>
    <property type="match status" value="1"/>
</dbReference>
<comment type="caution">
    <text evidence="3">The sequence shown here is derived from an EMBL/GenBank/DDBJ whole genome shotgun (WGS) entry which is preliminary data.</text>
</comment>
<gene>
    <name evidence="3" type="ORF">LSTR_LSTR001973</name>
</gene>
<evidence type="ECO:0000313" key="3">
    <source>
        <dbReference type="EMBL" id="RZF45012.1"/>
    </source>
</evidence>
<organism evidence="3 4">
    <name type="scientific">Laodelphax striatellus</name>
    <name type="common">Small brown planthopper</name>
    <name type="synonym">Delphax striatella</name>
    <dbReference type="NCBI Taxonomy" id="195883"/>
    <lineage>
        <taxon>Eukaryota</taxon>
        <taxon>Metazoa</taxon>
        <taxon>Ecdysozoa</taxon>
        <taxon>Arthropoda</taxon>
        <taxon>Hexapoda</taxon>
        <taxon>Insecta</taxon>
        <taxon>Pterygota</taxon>
        <taxon>Neoptera</taxon>
        <taxon>Paraneoptera</taxon>
        <taxon>Hemiptera</taxon>
        <taxon>Auchenorrhyncha</taxon>
        <taxon>Fulgoroidea</taxon>
        <taxon>Delphacidae</taxon>
        <taxon>Criomorphinae</taxon>
        <taxon>Laodelphax</taxon>
    </lineage>
</organism>
<dbReference type="Gene3D" id="1.10.287.110">
    <property type="entry name" value="DnaJ domain"/>
    <property type="match status" value="1"/>
</dbReference>
<dbReference type="InterPro" id="IPR002939">
    <property type="entry name" value="DnaJ_C"/>
</dbReference>
<reference evidence="3 4" key="1">
    <citation type="journal article" date="2017" name="Gigascience">
        <title>Genome sequence of the small brown planthopper, Laodelphax striatellus.</title>
        <authorList>
            <person name="Zhu J."/>
            <person name="Jiang F."/>
            <person name="Wang X."/>
            <person name="Yang P."/>
            <person name="Bao Y."/>
            <person name="Zhao W."/>
            <person name="Wang W."/>
            <person name="Lu H."/>
            <person name="Wang Q."/>
            <person name="Cui N."/>
            <person name="Li J."/>
            <person name="Chen X."/>
            <person name="Luo L."/>
            <person name="Yu J."/>
            <person name="Kang L."/>
            <person name="Cui F."/>
        </authorList>
    </citation>
    <scope>NUCLEOTIDE SEQUENCE [LARGE SCALE GENOMIC DNA]</scope>
    <source>
        <tissue evidence="3">Whole body</tissue>
    </source>
</reference>
<sequence length="341" mass="38634">MGIDYYGVLGLTRNCDDLQIKKAYRKRAIETNPERNAGGELKELFVLIGEAYDVLSQPKWRAVYDQYGEEGMKKGVPSAQGWIPPYAYHGDPVRTYQEFFGTSSPYADLLQLQLPTLDEWRGRALKKKAPPLVQPLQLTLKELYLGGIKKMKIKRRVFADDLEETTIIKYEILTIPIKPGLPPGTEIVFLEKGDCGHSIIPGDIIFVTEDLPHTTFRREGVNLLTTVDIDLQEALTGKTVVLETLDQRQIRVPITQVVYQDYVKVVHSEGMPYVDDPDRFGDLLINFRIKFPVYLPDESKKFIKKAMETAGANGHYLADLVLQYVGPENGETKISTKQLVQ</sequence>
<dbReference type="InterPro" id="IPR051339">
    <property type="entry name" value="DnaJ_subfamily_B"/>
</dbReference>
<keyword evidence="1" id="KW-0143">Chaperone</keyword>
<dbReference type="Proteomes" id="UP000291343">
    <property type="component" value="Unassembled WGS sequence"/>
</dbReference>
<dbReference type="OrthoDB" id="550424at2759"/>
<evidence type="ECO:0000259" key="2">
    <source>
        <dbReference type="PROSITE" id="PS50076"/>
    </source>
</evidence>
<accession>A0A482XGY6</accession>
<dbReference type="InterPro" id="IPR001623">
    <property type="entry name" value="DnaJ_domain"/>
</dbReference>
<dbReference type="PANTHER" id="PTHR24078:SF519">
    <property type="entry name" value="DNAJ HOMOLOG SUBFAMILY B MEMBER 13"/>
    <property type="match status" value="1"/>
</dbReference>
<dbReference type="FunFam" id="1.10.287.110:FF:000106">
    <property type="entry name" value="Putative heat shock protein-like protein"/>
    <property type="match status" value="1"/>
</dbReference>
<dbReference type="FunFam" id="2.60.260.20:FF:000002">
    <property type="entry name" value="Dnaj homolog subfamily b member"/>
    <property type="match status" value="1"/>
</dbReference>
<dbReference type="FunFam" id="2.60.260.20:FF:000006">
    <property type="entry name" value="DnaJ subfamily B member 13"/>
    <property type="match status" value="1"/>
</dbReference>
<dbReference type="GO" id="GO:0051087">
    <property type="term" value="F:protein-folding chaperone binding"/>
    <property type="evidence" value="ECO:0007669"/>
    <property type="project" value="TreeGrafter"/>
</dbReference>
<dbReference type="PANTHER" id="PTHR24078">
    <property type="entry name" value="DNAJ HOMOLOG SUBFAMILY C MEMBER"/>
    <property type="match status" value="1"/>
</dbReference>
<dbReference type="STRING" id="195883.A0A482XGY6"/>
<dbReference type="PROSITE" id="PS50076">
    <property type="entry name" value="DNAJ_2"/>
    <property type="match status" value="1"/>
</dbReference>
<keyword evidence="4" id="KW-1185">Reference proteome</keyword>
<dbReference type="SUPFAM" id="SSF46565">
    <property type="entry name" value="Chaperone J-domain"/>
    <property type="match status" value="1"/>
</dbReference>
<dbReference type="CDD" id="cd10747">
    <property type="entry name" value="DnaJ_C"/>
    <property type="match status" value="1"/>
</dbReference>
<evidence type="ECO:0000256" key="1">
    <source>
        <dbReference type="ARBA" id="ARBA00023186"/>
    </source>
</evidence>
<dbReference type="InParanoid" id="A0A482XGY6"/>
<protein>
    <recommendedName>
        <fullName evidence="2">J domain-containing protein</fullName>
    </recommendedName>
</protein>
<dbReference type="Gene3D" id="2.60.260.20">
    <property type="entry name" value="Urease metallochaperone UreE, N-terminal domain"/>
    <property type="match status" value="2"/>
</dbReference>
<evidence type="ECO:0000313" key="4">
    <source>
        <dbReference type="Proteomes" id="UP000291343"/>
    </source>
</evidence>
<dbReference type="InterPro" id="IPR008971">
    <property type="entry name" value="HSP40/DnaJ_pept-bd"/>
</dbReference>
<proteinExistence type="predicted"/>
<dbReference type="CDD" id="cd06257">
    <property type="entry name" value="DnaJ"/>
    <property type="match status" value="1"/>
</dbReference>
<dbReference type="GO" id="GO:0051082">
    <property type="term" value="F:unfolded protein binding"/>
    <property type="evidence" value="ECO:0007669"/>
    <property type="project" value="InterPro"/>
</dbReference>